<dbReference type="GO" id="GO:0004519">
    <property type="term" value="F:endonuclease activity"/>
    <property type="evidence" value="ECO:0007669"/>
    <property type="project" value="UniProtKB-KW"/>
</dbReference>
<dbReference type="InterPro" id="IPR001604">
    <property type="entry name" value="Endo_G_ENPP1-like_dom"/>
</dbReference>
<dbReference type="Gene3D" id="3.40.570.10">
    <property type="entry name" value="Extracellular Endonuclease, subunit A"/>
    <property type="match status" value="1"/>
</dbReference>
<dbReference type="GO" id="GO:0016787">
    <property type="term" value="F:hydrolase activity"/>
    <property type="evidence" value="ECO:0007669"/>
    <property type="project" value="InterPro"/>
</dbReference>
<dbReference type="InterPro" id="IPR044929">
    <property type="entry name" value="DNA/RNA_non-sp_Endonuclease_sf"/>
</dbReference>
<feature type="domain" description="DNA/RNA non-specific endonuclease/pyrophosphatase/phosphodiesterase" evidence="2">
    <location>
        <begin position="106"/>
        <end position="313"/>
    </location>
</feature>
<dbReference type="InterPro" id="IPR044925">
    <property type="entry name" value="His-Me_finger_sf"/>
</dbReference>
<accession>A0AAW1BFI5</accession>
<sequence>MALICPWPNPISRPSKVLRGKGRIAKSQLYHYASLFQARRFPLKDQPTKRAAMWRLWILPLAASFLLPATGEVVNSFSSCNQFFLGGNPPNLRPMNPARICQFYRGKYRFATMYNISGRIPLFSAYKYQPDGMGRRNDWKIEPQLALPGERTRRSMELEKTCKIDLKLLEKSQAVSKDYKQSTMYDKGHLLPVSHQPDQDSKAATFTLTNIVPQFYQLNRGKWAEYERNMKTYTTGCRETYVLVGVVAGDKLLNKRVTIPSHIWAAACCVSQDNQRRSWAVVVRNSENEVYPGTLRQLETFLGKCYGKKNINLFNGACYSRDIPGANTIRRQT</sequence>
<protein>
    <submittedName>
        <fullName evidence="3">ENDOD1: Endonuclease domain-containing 1 protein</fullName>
    </submittedName>
</protein>
<dbReference type="Pfam" id="PF01223">
    <property type="entry name" value="Endonuclease_NS"/>
    <property type="match status" value="1"/>
</dbReference>
<dbReference type="SUPFAM" id="SSF54060">
    <property type="entry name" value="His-Me finger endonucleases"/>
    <property type="match status" value="1"/>
</dbReference>
<dbReference type="SMART" id="SM00892">
    <property type="entry name" value="Endonuclease_NS"/>
    <property type="match status" value="1"/>
</dbReference>
<dbReference type="InterPro" id="IPR039015">
    <property type="entry name" value="ENDOD1"/>
</dbReference>
<name>A0AAW1BFI5_CROAD</name>
<keyword evidence="3" id="KW-0255">Endonuclease</keyword>
<proteinExistence type="predicted"/>
<dbReference type="Proteomes" id="UP001474421">
    <property type="component" value="Unassembled WGS sequence"/>
</dbReference>
<dbReference type="EMBL" id="JAOTOJ010000006">
    <property type="protein sequence ID" value="KAK9400218.1"/>
    <property type="molecule type" value="Genomic_DNA"/>
</dbReference>
<evidence type="ECO:0000259" key="1">
    <source>
        <dbReference type="SMART" id="SM00477"/>
    </source>
</evidence>
<dbReference type="PANTHER" id="PTHR21472">
    <property type="entry name" value="ENDONUCLEASE DOMAIN-CONTAINING 1 PROTEIN ENDOD1"/>
    <property type="match status" value="1"/>
</dbReference>
<evidence type="ECO:0000259" key="2">
    <source>
        <dbReference type="SMART" id="SM00892"/>
    </source>
</evidence>
<dbReference type="AlphaFoldDB" id="A0AAW1BFI5"/>
<reference evidence="3 4" key="1">
    <citation type="journal article" date="2024" name="Proc. Natl. Acad. Sci. U.S.A.">
        <title>The genetic regulatory architecture and epigenomic basis for age-related changes in rattlesnake venom.</title>
        <authorList>
            <person name="Hogan M.P."/>
            <person name="Holding M.L."/>
            <person name="Nystrom G.S."/>
            <person name="Colston T.J."/>
            <person name="Bartlett D.A."/>
            <person name="Mason A.J."/>
            <person name="Ellsworth S.A."/>
            <person name="Rautsaw R.M."/>
            <person name="Lawrence K.C."/>
            <person name="Strickland J.L."/>
            <person name="He B."/>
            <person name="Fraser P."/>
            <person name="Margres M.J."/>
            <person name="Gilbert D.M."/>
            <person name="Gibbs H.L."/>
            <person name="Parkinson C.L."/>
            <person name="Rokyta D.R."/>
        </authorList>
    </citation>
    <scope>NUCLEOTIDE SEQUENCE [LARGE SCALE GENOMIC DNA]</scope>
    <source>
        <strain evidence="3">DRR0105</strain>
    </source>
</reference>
<dbReference type="GO" id="GO:0046872">
    <property type="term" value="F:metal ion binding"/>
    <property type="evidence" value="ECO:0007669"/>
    <property type="project" value="InterPro"/>
</dbReference>
<dbReference type="SMART" id="SM00477">
    <property type="entry name" value="NUC"/>
    <property type="match status" value="1"/>
</dbReference>
<comment type="caution">
    <text evidence="3">The sequence shown here is derived from an EMBL/GenBank/DDBJ whole genome shotgun (WGS) entry which is preliminary data.</text>
</comment>
<keyword evidence="3" id="KW-0378">Hydrolase</keyword>
<evidence type="ECO:0000313" key="4">
    <source>
        <dbReference type="Proteomes" id="UP001474421"/>
    </source>
</evidence>
<feature type="domain" description="ENPP1-3/EXOG-like endonuclease/phosphodiesterase" evidence="1">
    <location>
        <begin position="107"/>
        <end position="313"/>
    </location>
</feature>
<dbReference type="InterPro" id="IPR020821">
    <property type="entry name" value="ENPP1-3/EXOG-like_nuc-like"/>
</dbReference>
<gene>
    <name evidence="3" type="ORF">NXF25_013237</name>
</gene>
<keyword evidence="3" id="KW-0540">Nuclease</keyword>
<evidence type="ECO:0000313" key="3">
    <source>
        <dbReference type="EMBL" id="KAK9400218.1"/>
    </source>
</evidence>
<keyword evidence="4" id="KW-1185">Reference proteome</keyword>
<dbReference type="PANTHER" id="PTHR21472:SF26">
    <property type="entry name" value="ENDONUCLEASE DOMAIN CONTAINING 1"/>
    <property type="match status" value="1"/>
</dbReference>
<organism evidence="3 4">
    <name type="scientific">Crotalus adamanteus</name>
    <name type="common">Eastern diamondback rattlesnake</name>
    <dbReference type="NCBI Taxonomy" id="8729"/>
    <lineage>
        <taxon>Eukaryota</taxon>
        <taxon>Metazoa</taxon>
        <taxon>Chordata</taxon>
        <taxon>Craniata</taxon>
        <taxon>Vertebrata</taxon>
        <taxon>Euteleostomi</taxon>
        <taxon>Lepidosauria</taxon>
        <taxon>Squamata</taxon>
        <taxon>Bifurcata</taxon>
        <taxon>Unidentata</taxon>
        <taxon>Episquamata</taxon>
        <taxon>Toxicofera</taxon>
        <taxon>Serpentes</taxon>
        <taxon>Colubroidea</taxon>
        <taxon>Viperidae</taxon>
        <taxon>Crotalinae</taxon>
        <taxon>Crotalus</taxon>
    </lineage>
</organism>
<dbReference type="GO" id="GO:0003676">
    <property type="term" value="F:nucleic acid binding"/>
    <property type="evidence" value="ECO:0007669"/>
    <property type="project" value="InterPro"/>
</dbReference>